<reference evidence="4 5" key="1">
    <citation type="submission" date="2018-08" db="EMBL/GenBank/DDBJ databases">
        <title>Recombination of ecologically and evolutionarily significant loci maintains genetic cohesion in the Pseudomonas syringae species complex.</title>
        <authorList>
            <person name="Dillon M."/>
            <person name="Thakur S."/>
            <person name="Almeida R.N.D."/>
            <person name="Weir B.S."/>
            <person name="Guttman D.S."/>
        </authorList>
    </citation>
    <scope>NUCLEOTIDE SEQUENCE [LARGE SCALE GENOMIC DNA]</scope>
    <source>
        <strain evidence="4 5">19322</strain>
    </source>
</reference>
<comment type="caution">
    <text evidence="4">The sequence shown here is derived from an EMBL/GenBank/DDBJ whole genome shotgun (WGS) entry which is preliminary data.</text>
</comment>
<feature type="coiled-coil region" evidence="2">
    <location>
        <begin position="560"/>
        <end position="590"/>
    </location>
</feature>
<gene>
    <name evidence="4" type="ORF">ALQ94_200120</name>
</gene>
<feature type="region of interest" description="Disordered" evidence="3">
    <location>
        <begin position="165"/>
        <end position="188"/>
    </location>
</feature>
<protein>
    <recommendedName>
        <fullName evidence="6">Integrase</fullName>
    </recommendedName>
</protein>
<evidence type="ECO:0000313" key="4">
    <source>
        <dbReference type="EMBL" id="RML53843.1"/>
    </source>
</evidence>
<dbReference type="Gene3D" id="1.10.443.10">
    <property type="entry name" value="Intergrase catalytic core"/>
    <property type="match status" value="1"/>
</dbReference>
<accession>A0A2S4HR00</accession>
<keyword evidence="1" id="KW-0233">DNA recombination</keyword>
<evidence type="ECO:0000256" key="3">
    <source>
        <dbReference type="SAM" id="MobiDB-lite"/>
    </source>
</evidence>
<dbReference type="AlphaFoldDB" id="A0A2S4HR00"/>
<dbReference type="GO" id="GO:0006310">
    <property type="term" value="P:DNA recombination"/>
    <property type="evidence" value="ECO:0007669"/>
    <property type="project" value="UniProtKB-KW"/>
</dbReference>
<proteinExistence type="predicted"/>
<organism evidence="4 5">
    <name type="scientific">Pseudomonas amygdali pv. morsprunorum</name>
    <dbReference type="NCBI Taxonomy" id="129138"/>
    <lineage>
        <taxon>Bacteria</taxon>
        <taxon>Pseudomonadati</taxon>
        <taxon>Pseudomonadota</taxon>
        <taxon>Gammaproteobacteria</taxon>
        <taxon>Pseudomonadales</taxon>
        <taxon>Pseudomonadaceae</taxon>
        <taxon>Pseudomonas</taxon>
        <taxon>Pseudomonas amygdali</taxon>
    </lineage>
</organism>
<evidence type="ECO:0000256" key="2">
    <source>
        <dbReference type="SAM" id="Coils"/>
    </source>
</evidence>
<dbReference type="EMBL" id="RBNS01000151">
    <property type="protein sequence ID" value="RML53843.1"/>
    <property type="molecule type" value="Genomic_DNA"/>
</dbReference>
<dbReference type="SUPFAM" id="SSF56349">
    <property type="entry name" value="DNA breaking-rejoining enzymes"/>
    <property type="match status" value="1"/>
</dbReference>
<dbReference type="Proteomes" id="UP000277952">
    <property type="component" value="Unassembled WGS sequence"/>
</dbReference>
<dbReference type="GO" id="GO:0003677">
    <property type="term" value="F:DNA binding"/>
    <property type="evidence" value="ECO:0007669"/>
    <property type="project" value="InterPro"/>
</dbReference>
<dbReference type="GO" id="GO:0015074">
    <property type="term" value="P:DNA integration"/>
    <property type="evidence" value="ECO:0007669"/>
    <property type="project" value="InterPro"/>
</dbReference>
<evidence type="ECO:0000313" key="5">
    <source>
        <dbReference type="Proteomes" id="UP000277952"/>
    </source>
</evidence>
<dbReference type="InterPro" id="IPR011010">
    <property type="entry name" value="DNA_brk_join_enz"/>
</dbReference>
<evidence type="ECO:0000256" key="1">
    <source>
        <dbReference type="ARBA" id="ARBA00023172"/>
    </source>
</evidence>
<dbReference type="InterPro" id="IPR013762">
    <property type="entry name" value="Integrase-like_cat_sf"/>
</dbReference>
<name>A0A2S4HR00_PSEA0</name>
<evidence type="ECO:0008006" key="6">
    <source>
        <dbReference type="Google" id="ProtNLM"/>
    </source>
</evidence>
<sequence length="668" mass="75191">MSNLFQFSSRSDLDSVQNLELFIRKCKEELTVFGANTDWSAWIWPKVANFTKLGSSSRSHSVDDRMGEPFISFAKAYFRYQQGHNPTGTKNETKALKVLEFVLSEQSPSPDISELDTTVLDRAAIVAREHYSGAAYQCGRELERLAKFVTAHKLVSHSCGDWRNPIARPTEGGKRTGKSGREERDKKLPHPDAVLAMADIFANCGDTPRDIFTSSVFALLMSGSVRISEVLTLPLACQHSDYDKDGNPVFGLRFYSGKGFGWNIKWVPTIMVEVVKTAIDRITKLTEEGRSLAVWLEQHPDTMFIHPDYASHDWGKSLSEIEACEALGLDLSHSDACQRMYYSYGFSRGDVITLDSLWGKIKSRVPDEFPWVNKEAGIKYSGALLAMQANSLHAQRGTVRVLPWMPDVNIMNNDLSPRESLGEGANHSSIFKRYGYKHVDGTEMKITTHQMRHMIDTMGHRGGMSEDEIARFAGRADPKQNRVYNHITPSEVADRYERLQAESAHDKAILIHCEPVDREAYNLAPKGAIHKSRWGWCTHDFSSSPCGMFRDCLNCNEHLCEKRTANRAQLEQDLREIEEQLAEAESAMAAGYAGADRWYEHHSLSAVRLRELLGIFRDDTVEEGALIRIKNDFAPSHASRALAANHDDVSGRLDDESSKTLSNLIEFM</sequence>
<feature type="compositionally biased region" description="Basic and acidic residues" evidence="3">
    <location>
        <begin position="171"/>
        <end position="188"/>
    </location>
</feature>
<dbReference type="RefSeq" id="WP_032633982.1">
    <property type="nucleotide sequence ID" value="NZ_NBAI01000092.1"/>
</dbReference>
<keyword evidence="2" id="KW-0175">Coiled coil</keyword>